<dbReference type="EMBL" id="CM001218">
    <property type="protein sequence ID" value="AES64976.1"/>
    <property type="molecule type" value="Genomic_DNA"/>
</dbReference>
<accession>G7IMT5</accession>
<name>G7IMT5_MEDTR</name>
<gene>
    <name evidence="1" type="ordered locus">MTR_2g033950</name>
</gene>
<reference evidence="1 3" key="1">
    <citation type="journal article" date="2011" name="Nature">
        <title>The Medicago genome provides insight into the evolution of rhizobial symbioses.</title>
        <authorList>
            <person name="Young N.D."/>
            <person name="Debelle F."/>
            <person name="Oldroyd G.E."/>
            <person name="Geurts R."/>
            <person name="Cannon S.B."/>
            <person name="Udvardi M.K."/>
            <person name="Benedito V.A."/>
            <person name="Mayer K.F."/>
            <person name="Gouzy J."/>
            <person name="Schoof H."/>
            <person name="Van de Peer Y."/>
            <person name="Proost S."/>
            <person name="Cook D.R."/>
            <person name="Meyers B.C."/>
            <person name="Spannagl M."/>
            <person name="Cheung F."/>
            <person name="De Mita S."/>
            <person name="Krishnakumar V."/>
            <person name="Gundlach H."/>
            <person name="Zhou S."/>
            <person name="Mudge J."/>
            <person name="Bharti A.K."/>
            <person name="Murray J.D."/>
            <person name="Naoumkina M.A."/>
            <person name="Rosen B."/>
            <person name="Silverstein K.A."/>
            <person name="Tang H."/>
            <person name="Rombauts S."/>
            <person name="Zhao P.X."/>
            <person name="Zhou P."/>
            <person name="Barbe V."/>
            <person name="Bardou P."/>
            <person name="Bechner M."/>
            <person name="Bellec A."/>
            <person name="Berger A."/>
            <person name="Berges H."/>
            <person name="Bidwell S."/>
            <person name="Bisseling T."/>
            <person name="Choisne N."/>
            <person name="Couloux A."/>
            <person name="Denny R."/>
            <person name="Deshpande S."/>
            <person name="Dai X."/>
            <person name="Doyle J.J."/>
            <person name="Dudez A.M."/>
            <person name="Farmer A.D."/>
            <person name="Fouteau S."/>
            <person name="Franken C."/>
            <person name="Gibelin C."/>
            <person name="Gish J."/>
            <person name="Goldstein S."/>
            <person name="Gonzalez A.J."/>
            <person name="Green P.J."/>
            <person name="Hallab A."/>
            <person name="Hartog M."/>
            <person name="Hua A."/>
            <person name="Humphray S.J."/>
            <person name="Jeong D.H."/>
            <person name="Jing Y."/>
            <person name="Jocker A."/>
            <person name="Kenton S.M."/>
            <person name="Kim D.J."/>
            <person name="Klee K."/>
            <person name="Lai H."/>
            <person name="Lang C."/>
            <person name="Lin S."/>
            <person name="Macmil S.L."/>
            <person name="Magdelenat G."/>
            <person name="Matthews L."/>
            <person name="McCorrison J."/>
            <person name="Monaghan E.L."/>
            <person name="Mun J.H."/>
            <person name="Najar F.Z."/>
            <person name="Nicholson C."/>
            <person name="Noirot C."/>
            <person name="O'Bleness M."/>
            <person name="Paule C.R."/>
            <person name="Poulain J."/>
            <person name="Prion F."/>
            <person name="Qin B."/>
            <person name="Qu C."/>
            <person name="Retzel E.F."/>
            <person name="Riddle C."/>
            <person name="Sallet E."/>
            <person name="Samain S."/>
            <person name="Samson N."/>
            <person name="Sanders I."/>
            <person name="Saurat O."/>
            <person name="Scarpelli C."/>
            <person name="Schiex T."/>
            <person name="Segurens B."/>
            <person name="Severin A.J."/>
            <person name="Sherrier D.J."/>
            <person name="Shi R."/>
            <person name="Sims S."/>
            <person name="Singer S.R."/>
            <person name="Sinharoy S."/>
            <person name="Sterck L."/>
            <person name="Viollet A."/>
            <person name="Wang B.B."/>
            <person name="Wang K."/>
            <person name="Wang M."/>
            <person name="Wang X."/>
            <person name="Warfsmann J."/>
            <person name="Weissenbach J."/>
            <person name="White D.D."/>
            <person name="White J.D."/>
            <person name="Wiley G.B."/>
            <person name="Wincker P."/>
            <person name="Xing Y."/>
            <person name="Yang L."/>
            <person name="Yao Z."/>
            <person name="Ying F."/>
            <person name="Zhai J."/>
            <person name="Zhou L."/>
            <person name="Zuber A."/>
            <person name="Denarie J."/>
            <person name="Dixon R.A."/>
            <person name="May G.D."/>
            <person name="Schwartz D.C."/>
            <person name="Rogers J."/>
            <person name="Quetier F."/>
            <person name="Town C.D."/>
            <person name="Roe B.A."/>
        </authorList>
    </citation>
    <scope>NUCLEOTIDE SEQUENCE [LARGE SCALE GENOMIC DNA]</scope>
    <source>
        <strain evidence="1">A17</strain>
        <strain evidence="2 3">cv. Jemalong A17</strain>
    </source>
</reference>
<sequence length="137" mass="15243">MNATLEGLDIMNLLVNVEGLNIMMNATVEAMMFSGYKVVKEEAVSITHLQFTDTLVLGENSWANIRVLQENLIIFVVISSSKVSFNRIMLIAVNVSESWSVEALEVLNCKIIKPHSFLYLGIPIGGDPSRLVCLWVE</sequence>
<evidence type="ECO:0000313" key="2">
    <source>
        <dbReference type="EnsemblPlants" id="AES64976"/>
    </source>
</evidence>
<keyword evidence="3" id="KW-1185">Reference proteome</keyword>
<proteinExistence type="predicted"/>
<organism evidence="1 3">
    <name type="scientific">Medicago truncatula</name>
    <name type="common">Barrel medic</name>
    <name type="synonym">Medicago tribuloides</name>
    <dbReference type="NCBI Taxonomy" id="3880"/>
    <lineage>
        <taxon>Eukaryota</taxon>
        <taxon>Viridiplantae</taxon>
        <taxon>Streptophyta</taxon>
        <taxon>Embryophyta</taxon>
        <taxon>Tracheophyta</taxon>
        <taxon>Spermatophyta</taxon>
        <taxon>Magnoliopsida</taxon>
        <taxon>eudicotyledons</taxon>
        <taxon>Gunneridae</taxon>
        <taxon>Pentapetalae</taxon>
        <taxon>rosids</taxon>
        <taxon>fabids</taxon>
        <taxon>Fabales</taxon>
        <taxon>Fabaceae</taxon>
        <taxon>Papilionoideae</taxon>
        <taxon>50 kb inversion clade</taxon>
        <taxon>NPAAA clade</taxon>
        <taxon>Hologalegina</taxon>
        <taxon>IRL clade</taxon>
        <taxon>Trifolieae</taxon>
        <taxon>Medicago</taxon>
    </lineage>
</organism>
<dbReference type="EnsemblPlants" id="AES64976">
    <property type="protein sequence ID" value="AES64976"/>
    <property type="gene ID" value="MTR_2g033950"/>
</dbReference>
<evidence type="ECO:0000313" key="3">
    <source>
        <dbReference type="Proteomes" id="UP000002051"/>
    </source>
</evidence>
<dbReference type="AlphaFoldDB" id="G7IMT5"/>
<evidence type="ECO:0000313" key="1">
    <source>
        <dbReference type="EMBL" id="AES64976.1"/>
    </source>
</evidence>
<protein>
    <submittedName>
        <fullName evidence="1 2">Uncharacterized protein</fullName>
    </submittedName>
</protein>
<dbReference type="PaxDb" id="3880-AES64976"/>
<dbReference type="HOGENOM" id="CLU_121640_1_0_1"/>
<reference evidence="2" key="3">
    <citation type="submission" date="2015-04" db="UniProtKB">
        <authorList>
            <consortium name="EnsemblPlants"/>
        </authorList>
    </citation>
    <scope>IDENTIFICATION</scope>
    <source>
        <strain evidence="2">cv. Jemalong A17</strain>
    </source>
</reference>
<reference evidence="1 3" key="2">
    <citation type="journal article" date="2014" name="BMC Genomics">
        <title>An improved genome release (version Mt4.0) for the model legume Medicago truncatula.</title>
        <authorList>
            <person name="Tang H."/>
            <person name="Krishnakumar V."/>
            <person name="Bidwell S."/>
            <person name="Rosen B."/>
            <person name="Chan A."/>
            <person name="Zhou S."/>
            <person name="Gentzbittel L."/>
            <person name="Childs K.L."/>
            <person name="Yandell M."/>
            <person name="Gundlach H."/>
            <person name="Mayer K.F."/>
            <person name="Schwartz D.C."/>
            <person name="Town C.D."/>
        </authorList>
    </citation>
    <scope>GENOME REANNOTATION</scope>
    <source>
        <strain evidence="2 3">cv. Jemalong A17</strain>
    </source>
</reference>
<dbReference type="Proteomes" id="UP000002051">
    <property type="component" value="Chromosome 2"/>
</dbReference>